<dbReference type="InterPro" id="IPR005170">
    <property type="entry name" value="Transptr-assoc_dom"/>
</dbReference>
<keyword evidence="6 10" id="KW-1133">Transmembrane helix</keyword>
<feature type="transmembrane region" description="Helical" evidence="12">
    <location>
        <begin position="6"/>
        <end position="28"/>
    </location>
</feature>
<dbReference type="CDD" id="cd04590">
    <property type="entry name" value="CBS_pair_CorC_HlyC_assoc"/>
    <property type="match status" value="1"/>
</dbReference>
<dbReference type="Pfam" id="PF03471">
    <property type="entry name" value="CorC_HlyC"/>
    <property type="match status" value="1"/>
</dbReference>
<name>A0A7K1FJF0_9ACTN</name>
<dbReference type="InterPro" id="IPR036318">
    <property type="entry name" value="FAD-bd_PCMH-like_sf"/>
</dbReference>
<dbReference type="EMBL" id="WLYK01000002">
    <property type="protein sequence ID" value="MTD14262.1"/>
    <property type="molecule type" value="Genomic_DNA"/>
</dbReference>
<dbReference type="Proteomes" id="UP000460221">
    <property type="component" value="Unassembled WGS sequence"/>
</dbReference>
<dbReference type="InterPro" id="IPR000644">
    <property type="entry name" value="CBS_dom"/>
</dbReference>
<dbReference type="PANTHER" id="PTHR43099">
    <property type="entry name" value="UPF0053 PROTEIN YRKA"/>
    <property type="match status" value="1"/>
</dbReference>
<keyword evidence="16" id="KW-1185">Reference proteome</keyword>
<evidence type="ECO:0000256" key="12">
    <source>
        <dbReference type="SAM" id="Phobius"/>
    </source>
</evidence>
<proteinExistence type="inferred from homology"/>
<evidence type="ECO:0000256" key="8">
    <source>
        <dbReference type="ARBA" id="ARBA00023136"/>
    </source>
</evidence>
<dbReference type="GO" id="GO:0050660">
    <property type="term" value="F:flavin adenine dinucleotide binding"/>
    <property type="evidence" value="ECO:0007669"/>
    <property type="project" value="InterPro"/>
</dbReference>
<feature type="domain" description="CNNM transmembrane" evidence="14">
    <location>
        <begin position="1"/>
        <end position="196"/>
    </location>
</feature>
<evidence type="ECO:0000256" key="5">
    <source>
        <dbReference type="ARBA" id="ARBA00022737"/>
    </source>
</evidence>
<dbReference type="InterPro" id="IPR002550">
    <property type="entry name" value="CNNM"/>
</dbReference>
<feature type="region of interest" description="Disordered" evidence="11">
    <location>
        <begin position="427"/>
        <end position="525"/>
    </location>
</feature>
<feature type="compositionally biased region" description="Low complexity" evidence="11">
    <location>
        <begin position="438"/>
        <end position="455"/>
    </location>
</feature>
<dbReference type="PROSITE" id="PS51371">
    <property type="entry name" value="CBS"/>
    <property type="match status" value="2"/>
</dbReference>
<dbReference type="PROSITE" id="PS51846">
    <property type="entry name" value="CNNM"/>
    <property type="match status" value="1"/>
</dbReference>
<evidence type="ECO:0000256" key="1">
    <source>
        <dbReference type="ARBA" id="ARBA00004651"/>
    </source>
</evidence>
<evidence type="ECO:0000313" key="16">
    <source>
        <dbReference type="Proteomes" id="UP000460221"/>
    </source>
</evidence>
<protein>
    <submittedName>
        <fullName evidence="15">DUF21 domain-containing protein</fullName>
    </submittedName>
</protein>
<feature type="transmembrane region" description="Helical" evidence="12">
    <location>
        <begin position="97"/>
        <end position="121"/>
    </location>
</feature>
<dbReference type="SUPFAM" id="SSF56176">
    <property type="entry name" value="FAD-binding/transporter-associated domain-like"/>
    <property type="match status" value="1"/>
</dbReference>
<dbReference type="InterPro" id="IPR016169">
    <property type="entry name" value="FAD-bd_PCMH_sub2"/>
</dbReference>
<feature type="domain" description="CBS" evidence="13">
    <location>
        <begin position="215"/>
        <end position="276"/>
    </location>
</feature>
<evidence type="ECO:0000313" key="15">
    <source>
        <dbReference type="EMBL" id="MTD14262.1"/>
    </source>
</evidence>
<feature type="domain" description="CBS" evidence="13">
    <location>
        <begin position="279"/>
        <end position="337"/>
    </location>
</feature>
<evidence type="ECO:0000256" key="10">
    <source>
        <dbReference type="PROSITE-ProRule" id="PRU01193"/>
    </source>
</evidence>
<feature type="compositionally biased region" description="Pro residues" evidence="11">
    <location>
        <begin position="456"/>
        <end position="472"/>
    </location>
</feature>
<dbReference type="InterPro" id="IPR046342">
    <property type="entry name" value="CBS_dom_sf"/>
</dbReference>
<evidence type="ECO:0000256" key="11">
    <source>
        <dbReference type="SAM" id="MobiDB-lite"/>
    </source>
</evidence>
<feature type="transmembrane region" description="Helical" evidence="12">
    <location>
        <begin position="57"/>
        <end position="77"/>
    </location>
</feature>
<dbReference type="InterPro" id="IPR051676">
    <property type="entry name" value="UPF0053_domain"/>
</dbReference>
<dbReference type="SMART" id="SM00116">
    <property type="entry name" value="CBS"/>
    <property type="match status" value="2"/>
</dbReference>
<organism evidence="15 16">
    <name type="scientific">Nakamurella alba</name>
    <dbReference type="NCBI Taxonomy" id="2665158"/>
    <lineage>
        <taxon>Bacteria</taxon>
        <taxon>Bacillati</taxon>
        <taxon>Actinomycetota</taxon>
        <taxon>Actinomycetes</taxon>
        <taxon>Nakamurellales</taxon>
        <taxon>Nakamurellaceae</taxon>
        <taxon>Nakamurella</taxon>
    </lineage>
</organism>
<sequence>MLQEIGIVLLFLLIGGAFNAAEVSMISLRESQVRRLAETGGVRGARLERLVSDPNRFLAAVQIGVTVSTMLSSALGATTISARVSDALVSAGMSAGWAHALSLVGITLILSFLSLVIGELTPKRLALQRRESIALLASGPLTLLARLFRPLVWLLGRSTDGLVRLFRGDPHATGDEISSEELQSLVAAHESLTTVERRMIADVFSAEGTLAREVMVPRREVQFLQASLTVSRAARTAIAHPHSRFPVIGRDVDEVVGVVHIRDLLAPRKDLPRSATLVDIAGPVSVIPGTKGVLDALHEMRAAGQHLAVVMDEYGGTDGIVTLEDLVEEIVGEMVAAPGPQEPAPRAGEVDGLLNLDDFAEATGVELPTGPYSTVAGFVMAGLGRLPVAGDAVEVGGRSLTVTEMDGRRVARIAVGVIGVTEQTDAQQALADRHRDAAAAGPVADRPAGTTAPRPATRPVPPRDAGPPPAGSPAPGVSAGGTSTDGVSADGPSTDTGNDDSGNDGSWVRPGRPGERRQVSGTPVR</sequence>
<dbReference type="Gene3D" id="3.10.580.10">
    <property type="entry name" value="CBS-domain"/>
    <property type="match status" value="1"/>
</dbReference>
<evidence type="ECO:0000259" key="13">
    <source>
        <dbReference type="PROSITE" id="PS51371"/>
    </source>
</evidence>
<dbReference type="GO" id="GO:0005886">
    <property type="term" value="C:plasma membrane"/>
    <property type="evidence" value="ECO:0007669"/>
    <property type="project" value="UniProtKB-SubCell"/>
</dbReference>
<keyword evidence="3" id="KW-1003">Cell membrane</keyword>
<keyword evidence="4 10" id="KW-0812">Transmembrane</keyword>
<evidence type="ECO:0000256" key="9">
    <source>
        <dbReference type="PROSITE-ProRule" id="PRU00703"/>
    </source>
</evidence>
<dbReference type="Gene3D" id="3.30.465.10">
    <property type="match status" value="1"/>
</dbReference>
<dbReference type="SUPFAM" id="SSF54631">
    <property type="entry name" value="CBS-domain pair"/>
    <property type="match status" value="1"/>
</dbReference>
<evidence type="ECO:0000256" key="2">
    <source>
        <dbReference type="ARBA" id="ARBA00006337"/>
    </source>
</evidence>
<feature type="transmembrane region" description="Helical" evidence="12">
    <location>
        <begin position="133"/>
        <end position="155"/>
    </location>
</feature>
<evidence type="ECO:0000256" key="7">
    <source>
        <dbReference type="ARBA" id="ARBA00023122"/>
    </source>
</evidence>
<comment type="subcellular location">
    <subcellularLocation>
        <location evidence="1">Cell membrane</location>
        <topology evidence="1">Multi-pass membrane protein</topology>
    </subcellularLocation>
</comment>
<dbReference type="Pfam" id="PF01595">
    <property type="entry name" value="CNNM"/>
    <property type="match status" value="1"/>
</dbReference>
<dbReference type="InterPro" id="IPR044751">
    <property type="entry name" value="Ion_transp-like_CBS"/>
</dbReference>
<comment type="caution">
    <text evidence="15">The sequence shown here is derived from an EMBL/GenBank/DDBJ whole genome shotgun (WGS) entry which is preliminary data.</text>
</comment>
<keyword evidence="7 9" id="KW-0129">CBS domain</keyword>
<dbReference type="Pfam" id="PF00571">
    <property type="entry name" value="CBS"/>
    <property type="match status" value="2"/>
</dbReference>
<gene>
    <name evidence="15" type="ORF">GIS00_09915</name>
</gene>
<comment type="similarity">
    <text evidence="2">Belongs to the UPF0053 family.</text>
</comment>
<evidence type="ECO:0000256" key="6">
    <source>
        <dbReference type="ARBA" id="ARBA00022989"/>
    </source>
</evidence>
<reference evidence="15 16" key="1">
    <citation type="submission" date="2019-11" db="EMBL/GenBank/DDBJ databases">
        <authorList>
            <person name="Jiang L.-Q."/>
        </authorList>
    </citation>
    <scope>NUCLEOTIDE SEQUENCE [LARGE SCALE GENOMIC DNA]</scope>
    <source>
        <strain evidence="15 16">YIM 132087</strain>
    </source>
</reference>
<keyword evidence="8 10" id="KW-0472">Membrane</keyword>
<dbReference type="AlphaFoldDB" id="A0A7K1FJF0"/>
<dbReference type="FunFam" id="3.10.580.10:FF:000002">
    <property type="entry name" value="Magnesium/cobalt efflux protein CorC"/>
    <property type="match status" value="1"/>
</dbReference>
<dbReference type="SMART" id="SM01091">
    <property type="entry name" value="CorC_HlyC"/>
    <property type="match status" value="1"/>
</dbReference>
<keyword evidence="5" id="KW-0677">Repeat</keyword>
<evidence type="ECO:0000259" key="14">
    <source>
        <dbReference type="PROSITE" id="PS51846"/>
    </source>
</evidence>
<evidence type="ECO:0000256" key="4">
    <source>
        <dbReference type="ARBA" id="ARBA00022692"/>
    </source>
</evidence>
<accession>A0A7K1FJF0</accession>
<dbReference type="PANTHER" id="PTHR43099:SF5">
    <property type="entry name" value="HLYC_CORC FAMILY TRANSPORTER"/>
    <property type="match status" value="1"/>
</dbReference>
<evidence type="ECO:0000256" key="3">
    <source>
        <dbReference type="ARBA" id="ARBA00022475"/>
    </source>
</evidence>